<evidence type="ECO:0000256" key="1">
    <source>
        <dbReference type="SAM" id="MobiDB-lite"/>
    </source>
</evidence>
<name>A0A0E0LNA2_ORYPU</name>
<organism evidence="2">
    <name type="scientific">Oryza punctata</name>
    <name type="common">Red rice</name>
    <dbReference type="NCBI Taxonomy" id="4537"/>
    <lineage>
        <taxon>Eukaryota</taxon>
        <taxon>Viridiplantae</taxon>
        <taxon>Streptophyta</taxon>
        <taxon>Embryophyta</taxon>
        <taxon>Tracheophyta</taxon>
        <taxon>Spermatophyta</taxon>
        <taxon>Magnoliopsida</taxon>
        <taxon>Liliopsida</taxon>
        <taxon>Poales</taxon>
        <taxon>Poaceae</taxon>
        <taxon>BOP clade</taxon>
        <taxon>Oryzoideae</taxon>
        <taxon>Oryzeae</taxon>
        <taxon>Oryzinae</taxon>
        <taxon>Oryza</taxon>
    </lineage>
</organism>
<dbReference type="EnsemblPlants" id="OPUNC07G20650.1">
    <property type="protein sequence ID" value="OPUNC07G20650.1"/>
    <property type="gene ID" value="OPUNC07G20650"/>
</dbReference>
<accession>A0A0E0LNA2</accession>
<sequence>MGGKRYRYGGGECDLAHLNRALSPPLHAPRPSPAPPLRPAHSTDPPPRELLHHRLARARTWSRRPVGDSAAINCIRLSSLLPSNITKDHLAGPLYPGI</sequence>
<dbReference type="Proteomes" id="UP000026962">
    <property type="component" value="Chromosome 7"/>
</dbReference>
<evidence type="ECO:0000313" key="3">
    <source>
        <dbReference type="Proteomes" id="UP000026962"/>
    </source>
</evidence>
<evidence type="ECO:0000313" key="2">
    <source>
        <dbReference type="EnsemblPlants" id="OPUNC07G20650.1"/>
    </source>
</evidence>
<feature type="region of interest" description="Disordered" evidence="1">
    <location>
        <begin position="21"/>
        <end position="48"/>
    </location>
</feature>
<dbReference type="Gramene" id="OPUNC07G20650.1">
    <property type="protein sequence ID" value="OPUNC07G20650.1"/>
    <property type="gene ID" value="OPUNC07G20650"/>
</dbReference>
<dbReference type="HOGENOM" id="CLU_2337277_0_0_1"/>
<protein>
    <submittedName>
        <fullName evidence="2">Uncharacterized protein</fullName>
    </submittedName>
</protein>
<dbReference type="AlphaFoldDB" id="A0A0E0LNA2"/>
<reference evidence="2" key="1">
    <citation type="submission" date="2015-04" db="UniProtKB">
        <authorList>
            <consortium name="EnsemblPlants"/>
        </authorList>
    </citation>
    <scope>IDENTIFICATION</scope>
</reference>
<keyword evidence="3" id="KW-1185">Reference proteome</keyword>
<feature type="compositionally biased region" description="Pro residues" evidence="1">
    <location>
        <begin position="26"/>
        <end position="38"/>
    </location>
</feature>
<proteinExistence type="predicted"/>
<reference evidence="2" key="2">
    <citation type="submission" date="2018-05" db="EMBL/GenBank/DDBJ databases">
        <title>OpunRS2 (Oryza punctata Reference Sequence Version 2).</title>
        <authorList>
            <person name="Zhang J."/>
            <person name="Kudrna D."/>
            <person name="Lee S."/>
            <person name="Talag J."/>
            <person name="Welchert J."/>
            <person name="Wing R.A."/>
        </authorList>
    </citation>
    <scope>NUCLEOTIDE SEQUENCE [LARGE SCALE GENOMIC DNA]</scope>
</reference>